<dbReference type="OrthoDB" id="7422469at2759"/>
<organism evidence="2 3">
    <name type="scientific">Trichoplusia ni</name>
    <name type="common">Cabbage looper</name>
    <dbReference type="NCBI Taxonomy" id="7111"/>
    <lineage>
        <taxon>Eukaryota</taxon>
        <taxon>Metazoa</taxon>
        <taxon>Ecdysozoa</taxon>
        <taxon>Arthropoda</taxon>
        <taxon>Hexapoda</taxon>
        <taxon>Insecta</taxon>
        <taxon>Pterygota</taxon>
        <taxon>Neoptera</taxon>
        <taxon>Endopterygota</taxon>
        <taxon>Lepidoptera</taxon>
        <taxon>Glossata</taxon>
        <taxon>Ditrysia</taxon>
        <taxon>Noctuoidea</taxon>
        <taxon>Noctuidae</taxon>
        <taxon>Plusiinae</taxon>
        <taxon>Trichoplusia</taxon>
    </lineage>
</organism>
<reference evidence="3" key="1">
    <citation type="submission" date="2025-08" db="UniProtKB">
        <authorList>
            <consortium name="RefSeq"/>
        </authorList>
    </citation>
    <scope>IDENTIFICATION</scope>
</reference>
<evidence type="ECO:0000256" key="1">
    <source>
        <dbReference type="SAM" id="Phobius"/>
    </source>
</evidence>
<feature type="transmembrane region" description="Helical" evidence="1">
    <location>
        <begin position="32"/>
        <end position="50"/>
    </location>
</feature>
<keyword evidence="1" id="KW-0472">Membrane</keyword>
<name>A0A7E5VIC2_TRINI</name>
<evidence type="ECO:0000313" key="3">
    <source>
        <dbReference type="RefSeq" id="XP_026727994.1"/>
    </source>
</evidence>
<feature type="transmembrane region" description="Helical" evidence="1">
    <location>
        <begin position="62"/>
        <end position="84"/>
    </location>
</feature>
<keyword evidence="1" id="KW-1133">Transmembrane helix</keyword>
<dbReference type="KEGG" id="tnl:113494058"/>
<feature type="transmembrane region" description="Helical" evidence="1">
    <location>
        <begin position="129"/>
        <end position="146"/>
    </location>
</feature>
<proteinExistence type="predicted"/>
<dbReference type="AlphaFoldDB" id="A0A7E5VIC2"/>
<evidence type="ECO:0000313" key="2">
    <source>
        <dbReference type="Proteomes" id="UP000322000"/>
    </source>
</evidence>
<dbReference type="RefSeq" id="XP_026727994.1">
    <property type="nucleotide sequence ID" value="XM_026872193.1"/>
</dbReference>
<keyword evidence="1" id="KW-0812">Transmembrane</keyword>
<protein>
    <submittedName>
        <fullName evidence="3">Uncharacterized protein LOC113494058</fullName>
    </submittedName>
</protein>
<gene>
    <name evidence="3" type="primary">LOC113494058</name>
</gene>
<keyword evidence="2" id="KW-1185">Reference proteome</keyword>
<dbReference type="GeneID" id="113494058"/>
<sequence>MTNTVSLVVAFSLLINEVHVLFDSSILQNKFFTSNLVYLLSVCLIIRKFNLLPQVLWKKSAAVCYMLEIPISMIILEVFLFYLWKHVQDYLLFNADGILVHLAEERGLEWLVCHYCCGQSNCTAIFADIALKFLSFAMLLVVCFFVKSK</sequence>
<dbReference type="InParanoid" id="A0A7E5VIC2"/>
<dbReference type="Proteomes" id="UP000322000">
    <property type="component" value="Chromosome 5"/>
</dbReference>
<accession>A0A7E5VIC2</accession>